<dbReference type="GO" id="GO:0016717">
    <property type="term" value="F:oxidoreductase activity, acting on paired donors, with oxidation of a pair of donors resulting in the reduction of molecular oxygen to two molecules of water"/>
    <property type="evidence" value="ECO:0007669"/>
    <property type="project" value="TreeGrafter"/>
</dbReference>
<dbReference type="CDD" id="cd03506">
    <property type="entry name" value="Delta6-FADS-like"/>
    <property type="match status" value="1"/>
</dbReference>
<evidence type="ECO:0000259" key="2">
    <source>
        <dbReference type="Pfam" id="PF00487"/>
    </source>
</evidence>
<dbReference type="GO" id="GO:0008610">
    <property type="term" value="P:lipid biosynthetic process"/>
    <property type="evidence" value="ECO:0007669"/>
    <property type="project" value="UniProtKB-ARBA"/>
</dbReference>
<feature type="transmembrane region" description="Helical" evidence="1">
    <location>
        <begin position="65"/>
        <end position="87"/>
    </location>
</feature>
<protein>
    <submittedName>
        <fullName evidence="3">Linoleoyl-CoA desaturase</fullName>
    </submittedName>
</protein>
<dbReference type="InterPro" id="IPR005804">
    <property type="entry name" value="FA_desaturase_dom"/>
</dbReference>
<feature type="domain" description="Fatty acid desaturase" evidence="2">
    <location>
        <begin position="68"/>
        <end position="336"/>
    </location>
</feature>
<feature type="transmembrane region" description="Helical" evidence="1">
    <location>
        <begin position="211"/>
        <end position="231"/>
    </location>
</feature>
<dbReference type="InterPro" id="IPR012171">
    <property type="entry name" value="Fatty_acid_desaturase"/>
</dbReference>
<dbReference type="AlphaFoldDB" id="A0A239IWS2"/>
<sequence length="365" mass="42775">MIRYKFENKLDREFAAALRTRVNAYFQDNKIQRDANSKMIIKTITVLSMYLVPYFFLILGGFVNYYLLAGLWLLMGIGKAFIGTTIMHDSIHGSYFKNKTLNKLMTHSATIVGADKLIWHIQHNVLHHTYTNIEETDEDILPRFVFRYSTNQPHKWFHRFQHIYAPIFYCVPLLEWVTTKDFIKVFDYRRMGLIKKKDFPMELTKTILRKVFYWVVFLVIPVILIPVPAWITILMIFASHCITGIMLALIFQTAHVVEPAEFFEEESEYIKHSWVAHQLKTTCNYGMDDKVLSWFLGGLNFQIEHHLFPDICHVHYPAVSKLVQQTVKEFNLPYYAFPSFGAAIASHFKHMKEMGSAKDLKVQVA</sequence>
<dbReference type="EMBL" id="FZPD01000003">
    <property type="protein sequence ID" value="SNS97985.1"/>
    <property type="molecule type" value="Genomic_DNA"/>
</dbReference>
<keyword evidence="4" id="KW-1185">Reference proteome</keyword>
<reference evidence="3 4" key="1">
    <citation type="submission" date="2017-06" db="EMBL/GenBank/DDBJ databases">
        <authorList>
            <person name="Kim H.J."/>
            <person name="Triplett B.A."/>
        </authorList>
    </citation>
    <scope>NUCLEOTIDE SEQUENCE [LARGE SCALE GENOMIC DNA]</scope>
    <source>
        <strain evidence="3 4">DSM 19307</strain>
    </source>
</reference>
<keyword evidence="1" id="KW-0812">Transmembrane</keyword>
<dbReference type="PANTHER" id="PTHR19353:SF19">
    <property type="entry name" value="DELTA(5) FATTY ACID DESATURASE C-RELATED"/>
    <property type="match status" value="1"/>
</dbReference>
<gene>
    <name evidence="3" type="ORF">SAMN05421640_1869</name>
</gene>
<dbReference type="PIRSF" id="PIRSF015921">
    <property type="entry name" value="FA_sphinglp_des"/>
    <property type="match status" value="1"/>
</dbReference>
<dbReference type="PANTHER" id="PTHR19353">
    <property type="entry name" value="FATTY ACID DESATURASE 2"/>
    <property type="match status" value="1"/>
</dbReference>
<dbReference type="OrthoDB" id="104711at2"/>
<dbReference type="Pfam" id="PF00487">
    <property type="entry name" value="FA_desaturase"/>
    <property type="match status" value="1"/>
</dbReference>
<evidence type="ECO:0000313" key="4">
    <source>
        <dbReference type="Proteomes" id="UP000198393"/>
    </source>
</evidence>
<keyword evidence="1" id="KW-0472">Membrane</keyword>
<dbReference type="RefSeq" id="WP_089356602.1">
    <property type="nucleotide sequence ID" value="NZ_FZPD01000003.1"/>
</dbReference>
<name>A0A239IWS2_EKHLU</name>
<dbReference type="GO" id="GO:0016020">
    <property type="term" value="C:membrane"/>
    <property type="evidence" value="ECO:0007669"/>
    <property type="project" value="TreeGrafter"/>
</dbReference>
<keyword evidence="1" id="KW-1133">Transmembrane helix</keyword>
<organism evidence="3 4">
    <name type="scientific">Ekhidna lutea</name>
    <dbReference type="NCBI Taxonomy" id="447679"/>
    <lineage>
        <taxon>Bacteria</taxon>
        <taxon>Pseudomonadati</taxon>
        <taxon>Bacteroidota</taxon>
        <taxon>Cytophagia</taxon>
        <taxon>Cytophagales</taxon>
        <taxon>Reichenbachiellaceae</taxon>
        <taxon>Ekhidna</taxon>
    </lineage>
</organism>
<accession>A0A239IWS2</accession>
<proteinExistence type="predicted"/>
<evidence type="ECO:0000313" key="3">
    <source>
        <dbReference type="EMBL" id="SNS97985.1"/>
    </source>
</evidence>
<evidence type="ECO:0000256" key="1">
    <source>
        <dbReference type="SAM" id="Phobius"/>
    </source>
</evidence>
<feature type="transmembrane region" description="Helical" evidence="1">
    <location>
        <begin position="39"/>
        <end position="59"/>
    </location>
</feature>
<dbReference type="Proteomes" id="UP000198393">
    <property type="component" value="Unassembled WGS sequence"/>
</dbReference>